<evidence type="ECO:0000313" key="2">
    <source>
        <dbReference type="Proteomes" id="UP000283633"/>
    </source>
</evidence>
<dbReference type="Proteomes" id="UP000283633">
    <property type="component" value="Unassembled WGS sequence"/>
</dbReference>
<sequence>MDQNKKNNFEMFLELKEAVDQVRNRLHAQTGMGIDELRIANYARQVSGVTINELAHMFTLPATRVKRLVAHLEQQNWLINKRNGFQLTEIGTAELETLSKQIAKAF</sequence>
<gene>
    <name evidence="1" type="ORF">D1831_14410</name>
</gene>
<dbReference type="InterPro" id="IPR036390">
    <property type="entry name" value="WH_DNA-bd_sf"/>
</dbReference>
<dbReference type="InterPro" id="IPR036388">
    <property type="entry name" value="WH-like_DNA-bd_sf"/>
</dbReference>
<name>A0A3R8KYS1_9LACO</name>
<dbReference type="AlphaFoldDB" id="A0A3R8KYS1"/>
<comment type="caution">
    <text evidence="1">The sequence shown here is derived from an EMBL/GenBank/DDBJ whole genome shotgun (WGS) entry which is preliminary data.</text>
</comment>
<dbReference type="SUPFAM" id="SSF46785">
    <property type="entry name" value="Winged helix' DNA-binding domain"/>
    <property type="match status" value="1"/>
</dbReference>
<dbReference type="RefSeq" id="WP_125073461.1">
    <property type="nucleotide sequence ID" value="NZ_QWZQ01000129.1"/>
</dbReference>
<proteinExistence type="predicted"/>
<protein>
    <recommendedName>
        <fullName evidence="3">MarR family transcriptional regulator</fullName>
    </recommendedName>
</protein>
<evidence type="ECO:0000313" key="1">
    <source>
        <dbReference type="EMBL" id="RRK09148.1"/>
    </source>
</evidence>
<accession>A0A3R8KYS1</accession>
<dbReference type="EMBL" id="QWZQ01000129">
    <property type="protein sequence ID" value="RRK09148.1"/>
    <property type="molecule type" value="Genomic_DNA"/>
</dbReference>
<organism evidence="1 2">
    <name type="scientific">Lactiplantibacillus garii</name>
    <dbReference type="NCBI Taxonomy" id="2306423"/>
    <lineage>
        <taxon>Bacteria</taxon>
        <taxon>Bacillati</taxon>
        <taxon>Bacillota</taxon>
        <taxon>Bacilli</taxon>
        <taxon>Lactobacillales</taxon>
        <taxon>Lactobacillaceae</taxon>
        <taxon>Lactiplantibacillus</taxon>
    </lineage>
</organism>
<dbReference type="Gene3D" id="1.10.10.10">
    <property type="entry name" value="Winged helix-like DNA-binding domain superfamily/Winged helix DNA-binding domain"/>
    <property type="match status" value="1"/>
</dbReference>
<keyword evidence="2" id="KW-1185">Reference proteome</keyword>
<reference evidence="1 2" key="1">
    <citation type="submission" date="2018-08" db="EMBL/GenBank/DDBJ databases">
        <title>Genome Lactobacillus garii FI11369.</title>
        <authorList>
            <person name="Diaz M."/>
            <person name="Narbad A."/>
        </authorList>
    </citation>
    <scope>NUCLEOTIDE SEQUENCE [LARGE SCALE GENOMIC DNA]</scope>
    <source>
        <strain evidence="1 2">FI11369</strain>
    </source>
</reference>
<evidence type="ECO:0008006" key="3">
    <source>
        <dbReference type="Google" id="ProtNLM"/>
    </source>
</evidence>